<organism evidence="11 12">
    <name type="scientific">Planomonospora sphaerica</name>
    <dbReference type="NCBI Taxonomy" id="161355"/>
    <lineage>
        <taxon>Bacteria</taxon>
        <taxon>Bacillati</taxon>
        <taxon>Actinomycetota</taxon>
        <taxon>Actinomycetes</taxon>
        <taxon>Streptosporangiales</taxon>
        <taxon>Streptosporangiaceae</taxon>
        <taxon>Planomonospora</taxon>
    </lineage>
</organism>
<feature type="transmembrane region" description="Helical" evidence="10">
    <location>
        <begin position="12"/>
        <end position="35"/>
    </location>
</feature>
<comment type="subunit">
    <text evidence="10">Homopentamer.</text>
</comment>
<dbReference type="SUPFAM" id="SSF81330">
    <property type="entry name" value="Gated mechanosensitive channel"/>
    <property type="match status" value="1"/>
</dbReference>
<comment type="similarity">
    <text evidence="2 10">Belongs to the MscL family.</text>
</comment>
<dbReference type="EMBL" id="BDCX01000016">
    <property type="protein sequence ID" value="GAT70276.1"/>
    <property type="molecule type" value="Genomic_DNA"/>
</dbReference>
<dbReference type="Gene3D" id="1.10.1200.120">
    <property type="entry name" value="Large-conductance mechanosensitive channel, MscL, domain 1"/>
    <property type="match status" value="1"/>
</dbReference>
<dbReference type="STRING" id="161355.PS9374_05957"/>
<evidence type="ECO:0000256" key="1">
    <source>
        <dbReference type="ARBA" id="ARBA00004651"/>
    </source>
</evidence>
<evidence type="ECO:0000256" key="8">
    <source>
        <dbReference type="ARBA" id="ARBA00023136"/>
    </source>
</evidence>
<dbReference type="HAMAP" id="MF_00115">
    <property type="entry name" value="MscL"/>
    <property type="match status" value="1"/>
</dbReference>
<dbReference type="PROSITE" id="PS01327">
    <property type="entry name" value="MSCL"/>
    <property type="match status" value="1"/>
</dbReference>
<keyword evidence="7 10" id="KW-0406">Ion transport</keyword>
<evidence type="ECO:0000256" key="2">
    <source>
        <dbReference type="ARBA" id="ARBA00007254"/>
    </source>
</evidence>
<keyword evidence="5 10" id="KW-0812">Transmembrane</keyword>
<sequence length="134" mass="14575">MLSGFKKFLMRGNVLDLAVAVVVGAAFTAIVNSFVKDLINPLIAAIVGKPDFSHLKLNIGSGTLTYGNFLNAVISFLLIAAVIYFLVITPYERITARFATPEETKLRECPECLSEIPKAAVRCRHCTAQVSPMT</sequence>
<dbReference type="Pfam" id="PF01741">
    <property type="entry name" value="MscL"/>
    <property type="match status" value="1"/>
</dbReference>
<evidence type="ECO:0000313" key="12">
    <source>
        <dbReference type="Proteomes" id="UP000077701"/>
    </source>
</evidence>
<keyword evidence="3 10" id="KW-0813">Transport</keyword>
<dbReference type="NCBIfam" id="TIGR00220">
    <property type="entry name" value="mscL"/>
    <property type="match status" value="1"/>
</dbReference>
<dbReference type="PRINTS" id="PR01264">
    <property type="entry name" value="MECHCHANNEL"/>
</dbReference>
<keyword evidence="4 10" id="KW-1003">Cell membrane</keyword>
<name>A0A161LRJ7_9ACTN</name>
<proteinExistence type="inferred from homology"/>
<evidence type="ECO:0000256" key="10">
    <source>
        <dbReference type="HAMAP-Rule" id="MF_00115"/>
    </source>
</evidence>
<dbReference type="AlphaFoldDB" id="A0A161LRJ7"/>
<evidence type="ECO:0000313" key="11">
    <source>
        <dbReference type="EMBL" id="GAT70276.1"/>
    </source>
</evidence>
<dbReference type="PANTHER" id="PTHR30266">
    <property type="entry name" value="MECHANOSENSITIVE CHANNEL MSCL"/>
    <property type="match status" value="1"/>
</dbReference>
<evidence type="ECO:0000256" key="9">
    <source>
        <dbReference type="ARBA" id="ARBA00023303"/>
    </source>
</evidence>
<keyword evidence="9 10" id="KW-0407">Ion channel</keyword>
<evidence type="ECO:0000256" key="7">
    <source>
        <dbReference type="ARBA" id="ARBA00023065"/>
    </source>
</evidence>
<reference evidence="11 12" key="1">
    <citation type="journal article" date="2016" name="Genome Announc.">
        <title>Draft Genome Sequence of Planomonospora sphaerica JCM9374, a Rare Actinomycete.</title>
        <authorList>
            <person name="Dohra H."/>
            <person name="Suzuki T."/>
            <person name="Inoue Y."/>
            <person name="Kodani S."/>
        </authorList>
    </citation>
    <scope>NUCLEOTIDE SEQUENCE [LARGE SCALE GENOMIC DNA]</scope>
    <source>
        <strain evidence="11 12">JCM 9374</strain>
    </source>
</reference>
<dbReference type="RefSeq" id="WP_068902343.1">
    <property type="nucleotide sequence ID" value="NZ_BDCX01000016.1"/>
</dbReference>
<evidence type="ECO:0000256" key="4">
    <source>
        <dbReference type="ARBA" id="ARBA00022475"/>
    </source>
</evidence>
<keyword evidence="12" id="KW-1185">Reference proteome</keyword>
<dbReference type="Proteomes" id="UP000077701">
    <property type="component" value="Unassembled WGS sequence"/>
</dbReference>
<comment type="caution">
    <text evidence="11">The sequence shown here is derived from an EMBL/GenBank/DDBJ whole genome shotgun (WGS) entry which is preliminary data.</text>
</comment>
<keyword evidence="8 10" id="KW-0472">Membrane</keyword>
<dbReference type="GO" id="GO:0005886">
    <property type="term" value="C:plasma membrane"/>
    <property type="evidence" value="ECO:0007669"/>
    <property type="project" value="UniProtKB-SubCell"/>
</dbReference>
<accession>A0A161LRJ7</accession>
<comment type="function">
    <text evidence="10">Channel that opens in response to stretch forces in the membrane lipid bilayer. May participate in the regulation of osmotic pressure changes within the cell.</text>
</comment>
<dbReference type="PANTHER" id="PTHR30266:SF2">
    <property type="entry name" value="LARGE-CONDUCTANCE MECHANOSENSITIVE CHANNEL"/>
    <property type="match status" value="1"/>
</dbReference>
<dbReference type="GO" id="GO:0008381">
    <property type="term" value="F:mechanosensitive monoatomic ion channel activity"/>
    <property type="evidence" value="ECO:0007669"/>
    <property type="project" value="UniProtKB-UniRule"/>
</dbReference>
<keyword evidence="6 10" id="KW-1133">Transmembrane helix</keyword>
<dbReference type="OrthoDB" id="9810350at2"/>
<evidence type="ECO:0000256" key="5">
    <source>
        <dbReference type="ARBA" id="ARBA00022692"/>
    </source>
</evidence>
<evidence type="ECO:0000256" key="3">
    <source>
        <dbReference type="ARBA" id="ARBA00022448"/>
    </source>
</evidence>
<dbReference type="InterPro" id="IPR036019">
    <property type="entry name" value="MscL_channel"/>
</dbReference>
<dbReference type="InterPro" id="IPR001185">
    <property type="entry name" value="MS_channel"/>
</dbReference>
<dbReference type="InterPro" id="IPR019823">
    <property type="entry name" value="Mechanosensitive_channel_CS"/>
</dbReference>
<reference evidence="12" key="2">
    <citation type="submission" date="2016-04" db="EMBL/GenBank/DDBJ databases">
        <title>Planomonospora sphaerica JCM9374 whole genome shotgun sequence.</title>
        <authorList>
            <person name="Suzuki T."/>
            <person name="Dohra H."/>
            <person name="Kodani S."/>
        </authorList>
    </citation>
    <scope>NUCLEOTIDE SEQUENCE [LARGE SCALE GENOMIC DNA]</scope>
    <source>
        <strain evidence="12">JCM 9374</strain>
    </source>
</reference>
<feature type="transmembrane region" description="Helical" evidence="10">
    <location>
        <begin position="69"/>
        <end position="88"/>
    </location>
</feature>
<dbReference type="InterPro" id="IPR037673">
    <property type="entry name" value="MSC/AndL"/>
</dbReference>
<protein>
    <recommendedName>
        <fullName evidence="10">Large-conductance mechanosensitive channel</fullName>
    </recommendedName>
</protein>
<gene>
    <name evidence="10" type="primary">mscL</name>
    <name evidence="11" type="ORF">PS9374_05957</name>
</gene>
<comment type="subcellular location">
    <subcellularLocation>
        <location evidence="1 10">Cell membrane</location>
        <topology evidence="1 10">Multi-pass membrane protein</topology>
    </subcellularLocation>
</comment>
<evidence type="ECO:0000256" key="6">
    <source>
        <dbReference type="ARBA" id="ARBA00022989"/>
    </source>
</evidence>